<gene>
    <name evidence="2" type="ORF">LTRI10_LOCUS25868</name>
</gene>
<evidence type="ECO:0008006" key="4">
    <source>
        <dbReference type="Google" id="ProtNLM"/>
    </source>
</evidence>
<organism evidence="2 3">
    <name type="scientific">Linum trigynum</name>
    <dbReference type="NCBI Taxonomy" id="586398"/>
    <lineage>
        <taxon>Eukaryota</taxon>
        <taxon>Viridiplantae</taxon>
        <taxon>Streptophyta</taxon>
        <taxon>Embryophyta</taxon>
        <taxon>Tracheophyta</taxon>
        <taxon>Spermatophyta</taxon>
        <taxon>Magnoliopsida</taxon>
        <taxon>eudicotyledons</taxon>
        <taxon>Gunneridae</taxon>
        <taxon>Pentapetalae</taxon>
        <taxon>rosids</taxon>
        <taxon>fabids</taxon>
        <taxon>Malpighiales</taxon>
        <taxon>Linaceae</taxon>
        <taxon>Linum</taxon>
    </lineage>
</organism>
<feature type="region of interest" description="Disordered" evidence="1">
    <location>
        <begin position="46"/>
        <end position="74"/>
    </location>
</feature>
<keyword evidence="3" id="KW-1185">Reference proteome</keyword>
<dbReference type="AlphaFoldDB" id="A0AAV2EFD6"/>
<name>A0AAV2EFD6_9ROSI</name>
<proteinExistence type="predicted"/>
<reference evidence="2 3" key="1">
    <citation type="submission" date="2024-04" db="EMBL/GenBank/DDBJ databases">
        <authorList>
            <person name="Fracassetti M."/>
        </authorList>
    </citation>
    <scope>NUCLEOTIDE SEQUENCE [LARGE SCALE GENOMIC DNA]</scope>
</reference>
<accession>A0AAV2EFD6</accession>
<dbReference type="EMBL" id="OZ034817">
    <property type="protein sequence ID" value="CAL1384681.1"/>
    <property type="molecule type" value="Genomic_DNA"/>
</dbReference>
<dbReference type="Proteomes" id="UP001497516">
    <property type="component" value="Chromosome 4"/>
</dbReference>
<protein>
    <recommendedName>
        <fullName evidence="4">Secreted protein</fullName>
    </recommendedName>
</protein>
<sequence length="74" mass="8237">MHRGRRNLHCRQMMSWDRSTRQLLFSLAAAELAPSEPPLVAVAAVSDSTTTSTQKSRRTLRSAIDLPPDVGFQD</sequence>
<evidence type="ECO:0000313" key="3">
    <source>
        <dbReference type="Proteomes" id="UP001497516"/>
    </source>
</evidence>
<evidence type="ECO:0000313" key="2">
    <source>
        <dbReference type="EMBL" id="CAL1384681.1"/>
    </source>
</evidence>
<evidence type="ECO:0000256" key="1">
    <source>
        <dbReference type="SAM" id="MobiDB-lite"/>
    </source>
</evidence>